<dbReference type="GO" id="GO:0016787">
    <property type="term" value="F:hydrolase activity"/>
    <property type="evidence" value="ECO:0007669"/>
    <property type="project" value="UniProtKB-KW"/>
</dbReference>
<reference evidence="4" key="1">
    <citation type="journal article" date="2019" name="Int. J. Syst. Evol. Microbiol.">
        <title>The Global Catalogue of Microorganisms (GCM) 10K type strain sequencing project: providing services to taxonomists for standard genome sequencing and annotation.</title>
        <authorList>
            <consortium name="The Broad Institute Genomics Platform"/>
            <consortium name="The Broad Institute Genome Sequencing Center for Infectious Disease"/>
            <person name="Wu L."/>
            <person name="Ma J."/>
        </authorList>
    </citation>
    <scope>NUCLEOTIDE SEQUENCE [LARGE SCALE GENOMIC DNA]</scope>
    <source>
        <strain evidence="4">KCTC 42281</strain>
    </source>
</reference>
<keyword evidence="1 3" id="KW-0378">Hydrolase</keyword>
<dbReference type="PANTHER" id="PTHR16138:SF7">
    <property type="entry name" value="PALMITOYL-PROTEIN THIOESTERASE ABHD10, MITOCHONDRIAL"/>
    <property type="match status" value="1"/>
</dbReference>
<dbReference type="Gene3D" id="3.40.50.1820">
    <property type="entry name" value="alpha/beta hydrolase"/>
    <property type="match status" value="1"/>
</dbReference>
<evidence type="ECO:0000313" key="4">
    <source>
        <dbReference type="Proteomes" id="UP001595613"/>
    </source>
</evidence>
<dbReference type="InterPro" id="IPR022742">
    <property type="entry name" value="Hydrolase_4"/>
</dbReference>
<organism evidence="3 4">
    <name type="scientific">Devosia honganensis</name>
    <dbReference type="NCBI Taxonomy" id="1610527"/>
    <lineage>
        <taxon>Bacteria</taxon>
        <taxon>Pseudomonadati</taxon>
        <taxon>Pseudomonadota</taxon>
        <taxon>Alphaproteobacteria</taxon>
        <taxon>Hyphomicrobiales</taxon>
        <taxon>Devosiaceae</taxon>
        <taxon>Devosia</taxon>
    </lineage>
</organism>
<feature type="domain" description="Serine aminopeptidase S33" evidence="2">
    <location>
        <begin position="55"/>
        <end position="139"/>
    </location>
</feature>
<dbReference type="RefSeq" id="WP_380097055.1">
    <property type="nucleotide sequence ID" value="NZ_JBHRYD010000009.1"/>
</dbReference>
<comment type="caution">
    <text evidence="3">The sequence shown here is derived from an EMBL/GenBank/DDBJ whole genome shotgun (WGS) entry which is preliminary data.</text>
</comment>
<dbReference type="Pfam" id="PF12146">
    <property type="entry name" value="Hydrolase_4"/>
    <property type="match status" value="1"/>
</dbReference>
<evidence type="ECO:0000259" key="2">
    <source>
        <dbReference type="Pfam" id="PF12146"/>
    </source>
</evidence>
<dbReference type="EMBL" id="JBHRYD010000009">
    <property type="protein sequence ID" value="MFC3705280.1"/>
    <property type="molecule type" value="Genomic_DNA"/>
</dbReference>
<dbReference type="InterPro" id="IPR052382">
    <property type="entry name" value="ABHD10_acyl-thioesterase"/>
</dbReference>
<dbReference type="InterPro" id="IPR029058">
    <property type="entry name" value="AB_hydrolase_fold"/>
</dbReference>
<protein>
    <submittedName>
        <fullName evidence="3">Alpha/beta hydrolase</fullName>
    </submittedName>
</protein>
<name>A0ABV7X5C8_9HYPH</name>
<dbReference type="SUPFAM" id="SSF53474">
    <property type="entry name" value="alpha/beta-Hydrolases"/>
    <property type="match status" value="1"/>
</dbReference>
<gene>
    <name evidence="3" type="ORF">ACFOOL_10980</name>
</gene>
<keyword evidence="4" id="KW-1185">Reference proteome</keyword>
<evidence type="ECO:0000256" key="1">
    <source>
        <dbReference type="ARBA" id="ARBA00022801"/>
    </source>
</evidence>
<sequence>MNSPNAFRLAVGIGADMREIAVEQRPGAAPGLFWLNGFRSVMTGRKAMALEALGAERGLEVTRFDYSGHGASGGRLGQGTISRWLEEAEAVLARTAGPQIVGGSSMGGWLALLLARRQLAAGRKLRGLVLVAPAVDATRLIAARMSPEQRRDLDRQGYFERDSRYGDGLYRYGRDLLEDGERHCLLGAVIETGCPVHILQGGLDPDVPAAHARKLLTHILHDPVTFTLVPDGDHRLSRDTDLALLRNAVTGMA</sequence>
<proteinExistence type="predicted"/>
<dbReference type="Proteomes" id="UP001595613">
    <property type="component" value="Unassembled WGS sequence"/>
</dbReference>
<evidence type="ECO:0000313" key="3">
    <source>
        <dbReference type="EMBL" id="MFC3705280.1"/>
    </source>
</evidence>
<accession>A0ABV7X5C8</accession>
<dbReference type="PANTHER" id="PTHR16138">
    <property type="entry name" value="MYCOPHENOLIC ACID ACYL-GLUCURONIDE ESTERASE, MITOCHONDRIAL"/>
    <property type="match status" value="1"/>
</dbReference>